<evidence type="ECO:0000256" key="6">
    <source>
        <dbReference type="ARBA" id="ARBA00022840"/>
    </source>
</evidence>
<dbReference type="CDD" id="cd03215">
    <property type="entry name" value="ABC_Carb_Monos_II"/>
    <property type="match status" value="1"/>
</dbReference>
<name>A0A0P6YEM9_9CHLR</name>
<dbReference type="Pfam" id="PF00005">
    <property type="entry name" value="ABC_tran"/>
    <property type="match status" value="2"/>
</dbReference>
<evidence type="ECO:0000256" key="3">
    <source>
        <dbReference type="ARBA" id="ARBA00022475"/>
    </source>
</evidence>
<dbReference type="InterPro" id="IPR003439">
    <property type="entry name" value="ABC_transporter-like_ATP-bd"/>
</dbReference>
<dbReference type="InterPro" id="IPR050107">
    <property type="entry name" value="ABC_carbohydrate_import_ATPase"/>
</dbReference>
<evidence type="ECO:0000256" key="5">
    <source>
        <dbReference type="ARBA" id="ARBA00022741"/>
    </source>
</evidence>
<dbReference type="GO" id="GO:0016887">
    <property type="term" value="F:ATP hydrolysis activity"/>
    <property type="evidence" value="ECO:0007669"/>
    <property type="project" value="InterPro"/>
</dbReference>
<accession>A0A0P6YEM9</accession>
<dbReference type="InterPro" id="IPR017871">
    <property type="entry name" value="ABC_transporter-like_CS"/>
</dbReference>
<dbReference type="GO" id="GO:0005886">
    <property type="term" value="C:plasma membrane"/>
    <property type="evidence" value="ECO:0007669"/>
    <property type="project" value="UniProtKB-SubCell"/>
</dbReference>
<dbReference type="CDD" id="cd03216">
    <property type="entry name" value="ABC_Carb_Monos_I"/>
    <property type="match status" value="1"/>
</dbReference>
<comment type="caution">
    <text evidence="10">The sequence shown here is derived from an EMBL/GenBank/DDBJ whole genome shotgun (WGS) entry which is preliminary data.</text>
</comment>
<dbReference type="RefSeq" id="WP_075061197.1">
    <property type="nucleotide sequence ID" value="NZ_LGCL01000004.1"/>
</dbReference>
<evidence type="ECO:0000256" key="8">
    <source>
        <dbReference type="ARBA" id="ARBA00023136"/>
    </source>
</evidence>
<dbReference type="OrthoDB" id="9771863at2"/>
<dbReference type="SUPFAM" id="SSF52540">
    <property type="entry name" value="P-loop containing nucleoside triphosphate hydrolases"/>
    <property type="match status" value="3"/>
</dbReference>
<dbReference type="FunFam" id="3.40.50.300:FF:000127">
    <property type="entry name" value="Ribose import ATP-binding protein RbsA"/>
    <property type="match status" value="1"/>
</dbReference>
<dbReference type="SMART" id="SM00382">
    <property type="entry name" value="AAA"/>
    <property type="match status" value="2"/>
</dbReference>
<dbReference type="Gene3D" id="3.40.50.300">
    <property type="entry name" value="P-loop containing nucleotide triphosphate hydrolases"/>
    <property type="match status" value="2"/>
</dbReference>
<evidence type="ECO:0000313" key="10">
    <source>
        <dbReference type="EMBL" id="KPL80551.1"/>
    </source>
</evidence>
<sequence length="541" mass="59826">MTNLLPTGQERIEHLEMVNIVKRFPGVLANDHVNFDVRAGEIHTLLGENGAGKSTLMKQLYGLYRPDEGQIIINGVEHQFRSPQDAINAGIGMIHQHFMLVPELTVLENVALGLKSSRGFMLDLDVVEKRLMQLEEQYGLHVDPQAYVWQLAVGEQQRVEILKALYRGAALLILDEPTAVLTPQEVDEFFVTLRQMAKDGHALIFISHKLHEVLAISHRITVLRDGKVVNQCCPDGVSKTDLAEMMVGRPVILQYDRAPIQRGQTALQIKDLVVGGDRGTDALKGVSLEVHAGEIVGLAGVSGNGQRELAEALAGLRPVKSGQILIDGKELTHASPAQRILAGQSYIPEERMREGAIKDFSVADNYILEDHGKQPFSRGIFLDFNAIERETRTKVEEYNVKTPTIQTPLKSLSGGNIQKLILARELSRSPKVLIASQPTRGVDIGATEYIHHRLLDQREGTVNQENKRVLSDREFIQQEILDQRHSGTATLLISEDLDEIRALSDRIAVIFAGEIVGIVDGPTSTPEQLGLMMAGVRPDQD</sequence>
<evidence type="ECO:0000259" key="9">
    <source>
        <dbReference type="PROSITE" id="PS50893"/>
    </source>
</evidence>
<evidence type="ECO:0000256" key="1">
    <source>
        <dbReference type="ARBA" id="ARBA00004202"/>
    </source>
</evidence>
<keyword evidence="6" id="KW-0067">ATP-binding</keyword>
<evidence type="ECO:0000256" key="4">
    <source>
        <dbReference type="ARBA" id="ARBA00022737"/>
    </source>
</evidence>
<gene>
    <name evidence="10" type="ORF">ADN00_01525</name>
</gene>
<keyword evidence="7" id="KW-1278">Translocase</keyword>
<reference evidence="10 11" key="1">
    <citation type="submission" date="2015-07" db="EMBL/GenBank/DDBJ databases">
        <title>Genome sequence of Ornatilinea apprima DSM 23815.</title>
        <authorList>
            <person name="Hemp J."/>
            <person name="Ward L.M."/>
            <person name="Pace L.A."/>
            <person name="Fischer W.W."/>
        </authorList>
    </citation>
    <scope>NUCLEOTIDE SEQUENCE [LARGE SCALE GENOMIC DNA]</scope>
    <source>
        <strain evidence="10 11">P3M-1</strain>
    </source>
</reference>
<dbReference type="GO" id="GO:0005524">
    <property type="term" value="F:ATP binding"/>
    <property type="evidence" value="ECO:0007669"/>
    <property type="project" value="UniProtKB-KW"/>
</dbReference>
<dbReference type="STRING" id="1134406.ADN00_01525"/>
<dbReference type="PROSITE" id="PS50893">
    <property type="entry name" value="ABC_TRANSPORTER_2"/>
    <property type="match status" value="2"/>
</dbReference>
<comment type="subcellular location">
    <subcellularLocation>
        <location evidence="1">Cell membrane</location>
        <topology evidence="1">Peripheral membrane protein</topology>
    </subcellularLocation>
</comment>
<dbReference type="PANTHER" id="PTHR43790">
    <property type="entry name" value="CARBOHYDRATE TRANSPORT ATP-BINDING PROTEIN MG119-RELATED"/>
    <property type="match status" value="1"/>
</dbReference>
<protein>
    <recommendedName>
        <fullName evidence="9">ABC transporter domain-containing protein</fullName>
    </recommendedName>
</protein>
<dbReference type="InterPro" id="IPR003593">
    <property type="entry name" value="AAA+_ATPase"/>
</dbReference>
<feature type="domain" description="ABC transporter" evidence="9">
    <location>
        <begin position="267"/>
        <end position="537"/>
    </location>
</feature>
<keyword evidence="2" id="KW-0813">Transport</keyword>
<dbReference type="InterPro" id="IPR027417">
    <property type="entry name" value="P-loop_NTPase"/>
</dbReference>
<dbReference type="PROSITE" id="PS00211">
    <property type="entry name" value="ABC_TRANSPORTER_1"/>
    <property type="match status" value="2"/>
</dbReference>
<organism evidence="10 11">
    <name type="scientific">Ornatilinea apprima</name>
    <dbReference type="NCBI Taxonomy" id="1134406"/>
    <lineage>
        <taxon>Bacteria</taxon>
        <taxon>Bacillati</taxon>
        <taxon>Chloroflexota</taxon>
        <taxon>Anaerolineae</taxon>
        <taxon>Anaerolineales</taxon>
        <taxon>Anaerolineaceae</taxon>
        <taxon>Ornatilinea</taxon>
    </lineage>
</organism>
<proteinExistence type="predicted"/>
<dbReference type="EMBL" id="LGCL01000004">
    <property type="protein sequence ID" value="KPL80551.1"/>
    <property type="molecule type" value="Genomic_DNA"/>
</dbReference>
<evidence type="ECO:0000256" key="7">
    <source>
        <dbReference type="ARBA" id="ARBA00022967"/>
    </source>
</evidence>
<keyword evidence="4" id="KW-0677">Repeat</keyword>
<keyword evidence="11" id="KW-1185">Reference proteome</keyword>
<keyword evidence="5" id="KW-0547">Nucleotide-binding</keyword>
<keyword evidence="8" id="KW-0472">Membrane</keyword>
<evidence type="ECO:0000313" key="11">
    <source>
        <dbReference type="Proteomes" id="UP000050417"/>
    </source>
</evidence>
<keyword evidence="3" id="KW-1003">Cell membrane</keyword>
<dbReference type="AlphaFoldDB" id="A0A0P6YEM9"/>
<evidence type="ECO:0000256" key="2">
    <source>
        <dbReference type="ARBA" id="ARBA00022448"/>
    </source>
</evidence>
<dbReference type="Proteomes" id="UP000050417">
    <property type="component" value="Unassembled WGS sequence"/>
</dbReference>
<feature type="domain" description="ABC transporter" evidence="9">
    <location>
        <begin position="15"/>
        <end position="250"/>
    </location>
</feature>
<dbReference type="PANTHER" id="PTHR43790:SF4">
    <property type="entry name" value="GUANOSINE IMPORT ATP-BINDING PROTEIN NUPO"/>
    <property type="match status" value="1"/>
</dbReference>